<evidence type="ECO:0000313" key="2">
    <source>
        <dbReference type="Proteomes" id="UP000012112"/>
    </source>
</evidence>
<dbReference type="EMBL" id="AKWD02000028">
    <property type="protein sequence ID" value="EMO54368.1"/>
    <property type="molecule type" value="Genomic_DNA"/>
</dbReference>
<proteinExistence type="predicted"/>
<organism evidence="1 2">
    <name type="scientific">Leptospira noguchii</name>
    <dbReference type="NCBI Taxonomy" id="28182"/>
    <lineage>
        <taxon>Bacteria</taxon>
        <taxon>Pseudomonadati</taxon>
        <taxon>Spirochaetota</taxon>
        <taxon>Spirochaetia</taxon>
        <taxon>Leptospirales</taxon>
        <taxon>Leptospiraceae</taxon>
        <taxon>Leptospira</taxon>
    </lineage>
</organism>
<name>M6VXV4_9LEPT</name>
<dbReference type="Proteomes" id="UP000012112">
    <property type="component" value="Unassembled WGS sequence"/>
</dbReference>
<comment type="caution">
    <text evidence="1">The sequence shown here is derived from an EMBL/GenBank/DDBJ whole genome shotgun (WGS) entry which is preliminary data.</text>
</comment>
<evidence type="ECO:0000313" key="1">
    <source>
        <dbReference type="EMBL" id="EMO54368.1"/>
    </source>
</evidence>
<dbReference type="AlphaFoldDB" id="M6VXV4"/>
<accession>M6VXV4</accession>
<gene>
    <name evidence="1" type="ORF">LEP1GSC172_1063</name>
</gene>
<protein>
    <submittedName>
        <fullName evidence="1">Uncharacterized protein</fullName>
    </submittedName>
</protein>
<sequence length="41" mass="5014">MFNSILLIRIFTPKKIEIITKRKTTMSFLNFKILEYTLYFP</sequence>
<reference evidence="1 2" key="1">
    <citation type="submission" date="2013-01" db="EMBL/GenBank/DDBJ databases">
        <authorList>
            <person name="Harkins D.M."/>
            <person name="Durkin A.S."/>
            <person name="Brinkac L.M."/>
            <person name="Haft D.H."/>
            <person name="Selengut J.D."/>
            <person name="Sanka R."/>
            <person name="DePew J."/>
            <person name="Purushe J."/>
            <person name="Matthias M.A."/>
            <person name="Vinetz J.M."/>
            <person name="Sutton G.G."/>
            <person name="Nierman W.C."/>
            <person name="Fouts D.E."/>
        </authorList>
    </citation>
    <scope>NUCLEOTIDE SEQUENCE [LARGE SCALE GENOMIC DNA]</scope>
    <source>
        <strain evidence="1 2">HAI1536</strain>
    </source>
</reference>